<comment type="caution">
    <text evidence="1">The sequence shown here is derived from an EMBL/GenBank/DDBJ whole genome shotgun (WGS) entry which is preliminary data.</text>
</comment>
<proteinExistence type="predicted"/>
<evidence type="ECO:0000313" key="2">
    <source>
        <dbReference type="Proteomes" id="UP001148662"/>
    </source>
</evidence>
<sequence>MLTKRSLNFARIDGIDHNELPAAIIFTVIYVPVTLLLVLFSIRQPTYVFRALTLFSIVRIAAFTMRAILSGSATAGDNVNLVVAQMVIYNVGFSALLYSAYTLVLDRDNMTNATRRQGDGVFSFFKGIIRNRMLIRLALAAAIVIGIIGGVKQSKVNDPSEENAGDTLRKISLYIFLAVVCLLTIVTLTLTFDERAAGVWSMKQTTFGRKYGILVLFLMSLLCLTREAYLAATAGNTAKQNKAAVWYPLVAVTEFICVVLFMVPGLVPTRKELDVSKELGVGWADNQGAPTIPLTRQHV</sequence>
<dbReference type="Proteomes" id="UP001148662">
    <property type="component" value="Unassembled WGS sequence"/>
</dbReference>
<accession>A0ACC1T7V1</accession>
<keyword evidence="2" id="KW-1185">Reference proteome</keyword>
<organism evidence="1 2">
    <name type="scientific">Phlebia brevispora</name>
    <dbReference type="NCBI Taxonomy" id="194682"/>
    <lineage>
        <taxon>Eukaryota</taxon>
        <taxon>Fungi</taxon>
        <taxon>Dikarya</taxon>
        <taxon>Basidiomycota</taxon>
        <taxon>Agaricomycotina</taxon>
        <taxon>Agaricomycetes</taxon>
        <taxon>Polyporales</taxon>
        <taxon>Meruliaceae</taxon>
        <taxon>Phlebia</taxon>
    </lineage>
</organism>
<reference evidence="1" key="1">
    <citation type="submission" date="2022-07" db="EMBL/GenBank/DDBJ databases">
        <title>Genome Sequence of Phlebia brevispora.</title>
        <authorList>
            <person name="Buettner E."/>
        </authorList>
    </citation>
    <scope>NUCLEOTIDE SEQUENCE</scope>
    <source>
        <strain evidence="1">MPL23</strain>
    </source>
</reference>
<dbReference type="EMBL" id="JANHOG010000345">
    <property type="protein sequence ID" value="KAJ3555282.1"/>
    <property type="molecule type" value="Genomic_DNA"/>
</dbReference>
<gene>
    <name evidence="1" type="ORF">NM688_g2666</name>
</gene>
<protein>
    <submittedName>
        <fullName evidence="1">Uncharacterized protein</fullName>
    </submittedName>
</protein>
<name>A0ACC1T7V1_9APHY</name>
<evidence type="ECO:0000313" key="1">
    <source>
        <dbReference type="EMBL" id="KAJ3555282.1"/>
    </source>
</evidence>